<gene>
    <name evidence="1" type="ORF">BCV71DRAFT_233060</name>
</gene>
<name>A0A1X0S882_RHIZD</name>
<evidence type="ECO:0000313" key="2">
    <source>
        <dbReference type="Proteomes" id="UP000242381"/>
    </source>
</evidence>
<sequence>MSIETENDTLWLWALINCHLPSPASIQSSTIEGACIGTVNFLTENSLHLQAKRQPSIDRAVQDVGSEHRGTIMSDITNEVLTAEEIRELNQDLRDEQPELPEDIQLELETSSKIQLKNKLKQYAKETIKFEGGKWTQTGTIKKKEEKLPNSTQEIYDVKVLIQATLSWGLTSELNMSKKKKKVVVLNGVATSINDNALAIYKTFRYPFGFCSLDSCLVRAMTRHYISLELLSINLESQAEHWSEQSSQGLPNNVEAAEVINQLLLVTIKKESQRNLQAWQIFSE</sequence>
<dbReference type="Proteomes" id="UP000242381">
    <property type="component" value="Unassembled WGS sequence"/>
</dbReference>
<dbReference type="AlphaFoldDB" id="A0A1X0S882"/>
<evidence type="ECO:0000313" key="1">
    <source>
        <dbReference type="EMBL" id="ORE20520.1"/>
    </source>
</evidence>
<accession>A0A1X0S882</accession>
<dbReference type="EMBL" id="KV921292">
    <property type="protein sequence ID" value="ORE20520.1"/>
    <property type="molecule type" value="Genomic_DNA"/>
</dbReference>
<reference evidence="1 2" key="1">
    <citation type="journal article" date="2016" name="Proc. Natl. Acad. Sci. U.S.A.">
        <title>Lipid metabolic changes in an early divergent fungus govern the establishment of a mutualistic symbiosis with endobacteria.</title>
        <authorList>
            <person name="Lastovetsky O.A."/>
            <person name="Gaspar M.L."/>
            <person name="Mondo S.J."/>
            <person name="LaButti K.M."/>
            <person name="Sandor L."/>
            <person name="Grigoriev I.V."/>
            <person name="Henry S.A."/>
            <person name="Pawlowska T.E."/>
        </authorList>
    </citation>
    <scope>NUCLEOTIDE SEQUENCE [LARGE SCALE GENOMIC DNA]</scope>
    <source>
        <strain evidence="1 2">ATCC 11559</strain>
    </source>
</reference>
<protein>
    <submittedName>
        <fullName evidence="1">Uncharacterized protein</fullName>
    </submittedName>
</protein>
<organism evidence="1 2">
    <name type="scientific">Rhizopus microsporus</name>
    <dbReference type="NCBI Taxonomy" id="58291"/>
    <lineage>
        <taxon>Eukaryota</taxon>
        <taxon>Fungi</taxon>
        <taxon>Fungi incertae sedis</taxon>
        <taxon>Mucoromycota</taxon>
        <taxon>Mucoromycotina</taxon>
        <taxon>Mucoromycetes</taxon>
        <taxon>Mucorales</taxon>
        <taxon>Mucorineae</taxon>
        <taxon>Rhizopodaceae</taxon>
        <taxon>Rhizopus</taxon>
    </lineage>
</organism>
<proteinExistence type="predicted"/>